<evidence type="ECO:0000313" key="5">
    <source>
        <dbReference type="Proteomes" id="UP001516464"/>
    </source>
</evidence>
<proteinExistence type="predicted"/>
<gene>
    <name evidence="4" type="primary">ML2</name>
    <name evidence="4" type="ORF">TCON_2062</name>
</gene>
<dbReference type="Proteomes" id="UP001516464">
    <property type="component" value="Unassembled WGS sequence"/>
</dbReference>
<evidence type="ECO:0000256" key="2">
    <source>
        <dbReference type="PROSITE-ProRule" id="PRU00176"/>
    </source>
</evidence>
<reference evidence="4 5" key="1">
    <citation type="submission" date="2019-01" db="EMBL/GenBank/DDBJ databases">
        <title>Genomes sequencing and comparative genomics of infectious freshwater microsporidia, Cucumispora dikerogammari and Thelohania contejeani.</title>
        <authorList>
            <person name="Cormier A."/>
            <person name="Giraud I."/>
            <person name="Wattier R."/>
            <person name="Teixeira M."/>
            <person name="Grandjean F."/>
            <person name="Rigaud T."/>
            <person name="Cordaux R."/>
        </authorList>
    </citation>
    <scope>NUCLEOTIDE SEQUENCE [LARGE SCALE GENOMIC DNA]</scope>
    <source>
        <strain evidence="4">T1</strain>
        <tissue evidence="4">Spores</tissue>
    </source>
</reference>
<keyword evidence="5" id="KW-1185">Reference proteome</keyword>
<protein>
    <submittedName>
        <fullName evidence="4">Protein MEI2-like 2</fullName>
    </submittedName>
</protein>
<sequence length="245" mass="28678">MKKSGDEIEQKVTRTLLITGINPSTNPKLIRSEISKHGAIKETYTSQQNPSILFIIFYDIRESQKVFETFNNTQLLGSNIKMYYTTSRYEVPKEIDKCDETKNQGTIRLVYRTDKDEPISMTEVRHILKPFPHIKAIREKTSTSKFIEFYDTRSTDMAYTQLNNSPYKEGKLGIKYVWDLSNKQRLDIASNTEKILRSCVVEKKKEEIIENAKRRKESSGVKKNFYLKMLDDFIAEHVKEIEKLL</sequence>
<name>A0ABQ7HX70_9MICR</name>
<dbReference type="InterPro" id="IPR035979">
    <property type="entry name" value="RBD_domain_sf"/>
</dbReference>
<evidence type="ECO:0000313" key="4">
    <source>
        <dbReference type="EMBL" id="KAF7682720.1"/>
    </source>
</evidence>
<organism evidence="4 5">
    <name type="scientific">Astathelohania contejeani</name>
    <dbReference type="NCBI Taxonomy" id="164912"/>
    <lineage>
        <taxon>Eukaryota</taxon>
        <taxon>Fungi</taxon>
        <taxon>Fungi incertae sedis</taxon>
        <taxon>Microsporidia</taxon>
        <taxon>Astathelohaniidae</taxon>
        <taxon>Astathelohania</taxon>
    </lineage>
</organism>
<feature type="domain" description="RRM" evidence="3">
    <location>
        <begin position="14"/>
        <end position="87"/>
    </location>
</feature>
<dbReference type="PROSITE" id="PS50102">
    <property type="entry name" value="RRM"/>
    <property type="match status" value="1"/>
</dbReference>
<dbReference type="InterPro" id="IPR000504">
    <property type="entry name" value="RRM_dom"/>
</dbReference>
<dbReference type="PANTHER" id="PTHR23189">
    <property type="entry name" value="RNA RECOGNITION MOTIF-CONTAINING"/>
    <property type="match status" value="1"/>
</dbReference>
<dbReference type="InterPro" id="IPR012677">
    <property type="entry name" value="Nucleotide-bd_a/b_plait_sf"/>
</dbReference>
<dbReference type="Gene3D" id="3.30.70.330">
    <property type="match status" value="1"/>
</dbReference>
<evidence type="ECO:0000256" key="1">
    <source>
        <dbReference type="ARBA" id="ARBA00022884"/>
    </source>
</evidence>
<keyword evidence="1 2" id="KW-0694">RNA-binding</keyword>
<accession>A0ABQ7HX70</accession>
<evidence type="ECO:0000259" key="3">
    <source>
        <dbReference type="PROSITE" id="PS50102"/>
    </source>
</evidence>
<dbReference type="EMBL" id="SBIQ01000194">
    <property type="protein sequence ID" value="KAF7682720.1"/>
    <property type="molecule type" value="Genomic_DNA"/>
</dbReference>
<comment type="caution">
    <text evidence="4">The sequence shown here is derived from an EMBL/GenBank/DDBJ whole genome shotgun (WGS) entry which is preliminary data.</text>
</comment>
<dbReference type="SUPFAM" id="SSF54928">
    <property type="entry name" value="RNA-binding domain, RBD"/>
    <property type="match status" value="1"/>
</dbReference>